<keyword evidence="6 7" id="KW-0472">Membrane</keyword>
<evidence type="ECO:0000313" key="11">
    <source>
        <dbReference type="Proteomes" id="UP000262621"/>
    </source>
</evidence>
<evidence type="ECO:0000256" key="8">
    <source>
        <dbReference type="SAM" id="MobiDB-lite"/>
    </source>
</evidence>
<feature type="transmembrane region" description="Helical" evidence="7">
    <location>
        <begin position="207"/>
        <end position="230"/>
    </location>
</feature>
<evidence type="ECO:0000256" key="2">
    <source>
        <dbReference type="ARBA" id="ARBA00022448"/>
    </source>
</evidence>
<keyword evidence="4 7" id="KW-0812">Transmembrane</keyword>
<keyword evidence="3" id="KW-1003">Cell membrane</keyword>
<keyword evidence="11" id="KW-1185">Reference proteome</keyword>
<dbReference type="GO" id="GO:0005886">
    <property type="term" value="C:plasma membrane"/>
    <property type="evidence" value="ECO:0007669"/>
    <property type="project" value="UniProtKB-SubCell"/>
</dbReference>
<evidence type="ECO:0000256" key="6">
    <source>
        <dbReference type="ARBA" id="ARBA00023136"/>
    </source>
</evidence>
<feature type="region of interest" description="Disordered" evidence="8">
    <location>
        <begin position="1"/>
        <end position="30"/>
    </location>
</feature>
<keyword evidence="5 7" id="KW-1133">Transmembrane helix</keyword>
<accession>A0A372G3T0</accession>
<feature type="transmembrane region" description="Helical" evidence="7">
    <location>
        <begin position="96"/>
        <end position="115"/>
    </location>
</feature>
<keyword evidence="2 7" id="KW-0813">Transport</keyword>
<name>A0A372G3T0_9ACTN</name>
<evidence type="ECO:0000256" key="7">
    <source>
        <dbReference type="RuleBase" id="RU363032"/>
    </source>
</evidence>
<feature type="domain" description="ABC transmembrane type-1" evidence="9">
    <location>
        <begin position="85"/>
        <end position="273"/>
    </location>
</feature>
<feature type="transmembrane region" description="Helical" evidence="7">
    <location>
        <begin position="250"/>
        <end position="272"/>
    </location>
</feature>
<protein>
    <submittedName>
        <fullName evidence="10">ABC transporter permease</fullName>
    </submittedName>
</protein>
<dbReference type="InterPro" id="IPR000515">
    <property type="entry name" value="MetI-like"/>
</dbReference>
<evidence type="ECO:0000313" key="10">
    <source>
        <dbReference type="EMBL" id="RFS47419.1"/>
    </source>
</evidence>
<sequence>MTITRSESATGNTGTPATRPDAAPKRPSRSLVRRHPTLIVSPLIALIALGVWVSAIEVFGVEPLILPAPLDVLDELWLMLTGTELYRNLLVTVTEFGIGFALGSTAAIIVAAILVRLPVLEKGFSPYIIAFQNFPKIAIAPMLVTWFGFGMAPKVALATVLAFFPVFVNVIVGLKSFTREQRDLMRMLQASEWQTFWMLRVKVALPYIFAGLRVAAVFSLLGAITGEFISSSQGLGYMLLQRNAQLQVDGVFALLIVMATIGLAVHGILAFLNRKIIFWEDHDQAKRPAQEESV</sequence>
<dbReference type="EMBL" id="QVFU01000003">
    <property type="protein sequence ID" value="RFS47419.1"/>
    <property type="molecule type" value="Genomic_DNA"/>
</dbReference>
<feature type="compositionally biased region" description="Polar residues" evidence="8">
    <location>
        <begin position="1"/>
        <end position="16"/>
    </location>
</feature>
<evidence type="ECO:0000256" key="4">
    <source>
        <dbReference type="ARBA" id="ARBA00022692"/>
    </source>
</evidence>
<organism evidence="10 11">
    <name type="scientific">Micromonospora craniellae</name>
    <dbReference type="NCBI Taxonomy" id="2294034"/>
    <lineage>
        <taxon>Bacteria</taxon>
        <taxon>Bacillati</taxon>
        <taxon>Actinomycetota</taxon>
        <taxon>Actinomycetes</taxon>
        <taxon>Micromonosporales</taxon>
        <taxon>Micromonosporaceae</taxon>
        <taxon>Micromonospora</taxon>
    </lineage>
</organism>
<dbReference type="OrthoDB" id="7274389at2"/>
<comment type="caution">
    <text evidence="10">The sequence shown here is derived from an EMBL/GenBank/DDBJ whole genome shotgun (WGS) entry which is preliminary data.</text>
</comment>
<comment type="similarity">
    <text evidence="7">Belongs to the binding-protein-dependent transport system permease family.</text>
</comment>
<comment type="subcellular location">
    <subcellularLocation>
        <location evidence="1 7">Cell membrane</location>
        <topology evidence="1 7">Multi-pass membrane protein</topology>
    </subcellularLocation>
</comment>
<feature type="transmembrane region" description="Helical" evidence="7">
    <location>
        <begin position="38"/>
        <end position="61"/>
    </location>
</feature>
<dbReference type="RefSeq" id="WP_117226857.1">
    <property type="nucleotide sequence ID" value="NZ_CP061725.1"/>
</dbReference>
<dbReference type="CDD" id="cd06261">
    <property type="entry name" value="TM_PBP2"/>
    <property type="match status" value="1"/>
</dbReference>
<dbReference type="PANTHER" id="PTHR30151">
    <property type="entry name" value="ALKANE SULFONATE ABC TRANSPORTER-RELATED, MEMBRANE SUBUNIT"/>
    <property type="match status" value="1"/>
</dbReference>
<dbReference type="GO" id="GO:0055085">
    <property type="term" value="P:transmembrane transport"/>
    <property type="evidence" value="ECO:0007669"/>
    <property type="project" value="InterPro"/>
</dbReference>
<proteinExistence type="inferred from homology"/>
<dbReference type="PROSITE" id="PS50928">
    <property type="entry name" value="ABC_TM1"/>
    <property type="match status" value="1"/>
</dbReference>
<feature type="transmembrane region" description="Helical" evidence="7">
    <location>
        <begin position="127"/>
        <end position="149"/>
    </location>
</feature>
<feature type="transmembrane region" description="Helical" evidence="7">
    <location>
        <begin position="155"/>
        <end position="177"/>
    </location>
</feature>
<gene>
    <name evidence="10" type="ORF">D0Q02_05305</name>
</gene>
<dbReference type="Proteomes" id="UP000262621">
    <property type="component" value="Unassembled WGS sequence"/>
</dbReference>
<evidence type="ECO:0000256" key="5">
    <source>
        <dbReference type="ARBA" id="ARBA00022989"/>
    </source>
</evidence>
<dbReference type="Pfam" id="PF00528">
    <property type="entry name" value="BPD_transp_1"/>
    <property type="match status" value="1"/>
</dbReference>
<dbReference type="SUPFAM" id="SSF161098">
    <property type="entry name" value="MetI-like"/>
    <property type="match status" value="1"/>
</dbReference>
<evidence type="ECO:0000259" key="9">
    <source>
        <dbReference type="PROSITE" id="PS50928"/>
    </source>
</evidence>
<evidence type="ECO:0000256" key="3">
    <source>
        <dbReference type="ARBA" id="ARBA00022475"/>
    </source>
</evidence>
<dbReference type="AlphaFoldDB" id="A0A372G3T0"/>
<evidence type="ECO:0000256" key="1">
    <source>
        <dbReference type="ARBA" id="ARBA00004651"/>
    </source>
</evidence>
<dbReference type="PANTHER" id="PTHR30151:SF20">
    <property type="entry name" value="ABC TRANSPORTER PERMEASE PROTEIN HI_0355-RELATED"/>
    <property type="match status" value="1"/>
</dbReference>
<dbReference type="Gene3D" id="1.10.3720.10">
    <property type="entry name" value="MetI-like"/>
    <property type="match status" value="1"/>
</dbReference>
<reference evidence="10 11" key="1">
    <citation type="submission" date="2018-08" db="EMBL/GenBank/DDBJ databases">
        <title>Verrucosispora craniellae sp. nov., isolated from a marine sponge in the South China Sea.</title>
        <authorList>
            <person name="Li L."/>
            <person name="Lin H.W."/>
        </authorList>
    </citation>
    <scope>NUCLEOTIDE SEQUENCE [LARGE SCALE GENOMIC DNA]</scope>
    <source>
        <strain evidence="10 11">LHW63014</strain>
    </source>
</reference>
<dbReference type="InterPro" id="IPR035906">
    <property type="entry name" value="MetI-like_sf"/>
</dbReference>